<evidence type="ECO:0000313" key="2">
    <source>
        <dbReference type="Proteomes" id="UP000199520"/>
    </source>
</evidence>
<dbReference type="Proteomes" id="UP000199520">
    <property type="component" value="Unassembled WGS sequence"/>
</dbReference>
<evidence type="ECO:0000313" key="1">
    <source>
        <dbReference type="EMBL" id="SFL53093.1"/>
    </source>
</evidence>
<keyword evidence="2" id="KW-1185">Reference proteome</keyword>
<dbReference type="STRING" id="1123291.SAMN04490355_10089"/>
<sequence>MMSSEEASFILLFMALWRYKLPYDRLVERREMTAF</sequence>
<organism evidence="1 2">
    <name type="scientific">Pelosinus propionicus DSM 13327</name>
    <dbReference type="NCBI Taxonomy" id="1123291"/>
    <lineage>
        <taxon>Bacteria</taxon>
        <taxon>Bacillati</taxon>
        <taxon>Bacillota</taxon>
        <taxon>Negativicutes</taxon>
        <taxon>Selenomonadales</taxon>
        <taxon>Sporomusaceae</taxon>
        <taxon>Pelosinus</taxon>
    </lineage>
</organism>
<proteinExistence type="predicted"/>
<dbReference type="AlphaFoldDB" id="A0A1I4IGG2"/>
<name>A0A1I4IGG2_9FIRM</name>
<accession>A0A1I4IGG2</accession>
<gene>
    <name evidence="1" type="ORF">SAMN04490355_10089</name>
</gene>
<reference evidence="2" key="1">
    <citation type="submission" date="2016-10" db="EMBL/GenBank/DDBJ databases">
        <authorList>
            <person name="Varghese N."/>
            <person name="Submissions S."/>
        </authorList>
    </citation>
    <scope>NUCLEOTIDE SEQUENCE [LARGE SCALE GENOMIC DNA]</scope>
    <source>
        <strain evidence="2">DSM 13327</strain>
    </source>
</reference>
<protein>
    <submittedName>
        <fullName evidence="1">Uncharacterized protein</fullName>
    </submittedName>
</protein>
<dbReference type="EMBL" id="FOTS01000008">
    <property type="protein sequence ID" value="SFL53093.1"/>
    <property type="molecule type" value="Genomic_DNA"/>
</dbReference>